<accession>A0A7G9A480</accession>
<dbReference type="EMBL" id="MT840185">
    <property type="protein sequence ID" value="QNL31553.1"/>
    <property type="molecule type" value="Genomic_DNA"/>
</dbReference>
<name>A0A7G9A480_9VIRU</name>
<sequence>MKIVSMKMIMINDWSLHNKLKASMLIEPASYLVTRSYLMSRNHVGSFYSRLNHKGLFE</sequence>
<organism evidence="1">
    <name type="scientific">Bacteriophage sp</name>
    <dbReference type="NCBI Taxonomy" id="38018"/>
    <lineage>
        <taxon>Viruses</taxon>
    </lineage>
</organism>
<proteinExistence type="predicted"/>
<protein>
    <submittedName>
        <fullName evidence="1">Uncharacterized protein</fullName>
    </submittedName>
</protein>
<reference evidence="1" key="1">
    <citation type="submission" date="2020-07" db="EMBL/GenBank/DDBJ databases">
        <title>Dissolved microcystin release linked to lysis of a Microcystis spp. bloom in Lake Erie (USA) attributed to a novel cyanophage.</title>
        <authorList>
            <person name="McKindles K.M."/>
            <person name="Manes M.A."/>
            <person name="DeMarco J.R."/>
            <person name="McClure A."/>
            <person name="McKay R.M."/>
            <person name="Davis T.W."/>
            <person name="Bullerjahn G.S."/>
        </authorList>
    </citation>
    <scope>NUCLEOTIDE SEQUENCE</scope>
</reference>
<evidence type="ECO:0000313" key="1">
    <source>
        <dbReference type="EMBL" id="QNL31553.1"/>
    </source>
</evidence>